<evidence type="ECO:0000256" key="3">
    <source>
        <dbReference type="ARBA" id="ARBA00022989"/>
    </source>
</evidence>
<feature type="transmembrane region" description="Helical" evidence="5">
    <location>
        <begin position="131"/>
        <end position="151"/>
    </location>
</feature>
<dbReference type="PANTHER" id="PTHR37422:SF13">
    <property type="entry name" value="LIPOPOLYSACCHARIDE BIOSYNTHESIS PROTEIN PA4999-RELATED"/>
    <property type="match status" value="1"/>
</dbReference>
<keyword evidence="4 5" id="KW-0472">Membrane</keyword>
<gene>
    <name evidence="7" type="ORF">COT80_00150</name>
</gene>
<feature type="transmembrane region" description="Helical" evidence="5">
    <location>
        <begin position="35"/>
        <end position="61"/>
    </location>
</feature>
<dbReference type="AlphaFoldDB" id="A0A2H0W598"/>
<keyword evidence="2 5" id="KW-0812">Transmembrane</keyword>
<dbReference type="Pfam" id="PF04932">
    <property type="entry name" value="Wzy_C"/>
    <property type="match status" value="1"/>
</dbReference>
<dbReference type="GO" id="GO:0016020">
    <property type="term" value="C:membrane"/>
    <property type="evidence" value="ECO:0007669"/>
    <property type="project" value="UniProtKB-SubCell"/>
</dbReference>
<proteinExistence type="predicted"/>
<sequence>MTPLIIIFCFLFYFLTSKKQKLSIYLIAALLPSYLIRFTVFNIPFTVLEIMILISFLVFLIKFKLSWWKNFKTNTFFGPLMAISIFSSISIFTSPNFLSAAGIWKAYFLEPILFYIIFINIIKTKSDLKNIFWALGISALYLSIIAFWQYFSGWNVPLAFLKADGSVDRVVSIFGYPNALGLYLSPIIILFTGFLWWSKDKKLFQVLKIIIILLSFITIILAQSEAAILSVLGIWFLWGLINKKTRYYFFGLITIAILSFIFIPAIHNYLIEKILLQDYSGFIRRLIWSESWHMLKDNWFWGAGLAGYQTKIAAYHLPTFEIFLYPHNFILNFWSELGILGLLSFIWLFIKFIVNNITSYWTNNHNLLNLTMLMIIIQLLIHGLVDAPYLKNDLSILFWLIIGIYTINKNINYDGMAELVEGPALARG</sequence>
<feature type="transmembrane region" description="Helical" evidence="5">
    <location>
        <begin position="247"/>
        <end position="270"/>
    </location>
</feature>
<evidence type="ECO:0000256" key="5">
    <source>
        <dbReference type="SAM" id="Phobius"/>
    </source>
</evidence>
<evidence type="ECO:0000313" key="7">
    <source>
        <dbReference type="EMBL" id="PIS06522.1"/>
    </source>
</evidence>
<reference evidence="8" key="1">
    <citation type="submission" date="2017-09" db="EMBL/GenBank/DDBJ databases">
        <title>Depth-based differentiation of microbial function through sediment-hosted aquifers and enrichment of novel symbionts in the deep terrestrial subsurface.</title>
        <authorList>
            <person name="Probst A.J."/>
            <person name="Ladd B."/>
            <person name="Jarett J.K."/>
            <person name="Geller-Mcgrath D.E."/>
            <person name="Sieber C.M.K."/>
            <person name="Emerson J.B."/>
            <person name="Anantharaman K."/>
            <person name="Thomas B.C."/>
            <person name="Malmstrom R."/>
            <person name="Stieglmeier M."/>
            <person name="Klingl A."/>
            <person name="Woyke T."/>
            <person name="Ryan C.M."/>
            <person name="Banfield J.F."/>
        </authorList>
    </citation>
    <scope>NUCLEOTIDE SEQUENCE [LARGE SCALE GENOMIC DNA]</scope>
</reference>
<evidence type="ECO:0000256" key="1">
    <source>
        <dbReference type="ARBA" id="ARBA00004141"/>
    </source>
</evidence>
<dbReference type="PANTHER" id="PTHR37422">
    <property type="entry name" value="TEICHURONIC ACID BIOSYNTHESIS PROTEIN TUAE"/>
    <property type="match status" value="1"/>
</dbReference>
<feature type="transmembrane region" description="Helical" evidence="5">
    <location>
        <begin position="171"/>
        <end position="197"/>
    </location>
</feature>
<name>A0A2H0W598_9BACT</name>
<accession>A0A2H0W598</accession>
<dbReference type="InterPro" id="IPR051533">
    <property type="entry name" value="WaaL-like"/>
</dbReference>
<dbReference type="EMBL" id="PEZY01000002">
    <property type="protein sequence ID" value="PIS06522.1"/>
    <property type="molecule type" value="Genomic_DNA"/>
</dbReference>
<evidence type="ECO:0000256" key="2">
    <source>
        <dbReference type="ARBA" id="ARBA00022692"/>
    </source>
</evidence>
<comment type="subcellular location">
    <subcellularLocation>
        <location evidence="1">Membrane</location>
        <topology evidence="1">Multi-pass membrane protein</topology>
    </subcellularLocation>
</comment>
<evidence type="ECO:0000313" key="8">
    <source>
        <dbReference type="Proteomes" id="UP000229056"/>
    </source>
</evidence>
<feature type="transmembrane region" description="Helical" evidence="5">
    <location>
        <begin position="98"/>
        <end position="119"/>
    </location>
</feature>
<feature type="transmembrane region" description="Helical" evidence="5">
    <location>
        <begin position="337"/>
        <end position="354"/>
    </location>
</feature>
<dbReference type="Proteomes" id="UP000229056">
    <property type="component" value="Unassembled WGS sequence"/>
</dbReference>
<feature type="domain" description="O-antigen ligase-related" evidence="6">
    <location>
        <begin position="211"/>
        <end position="346"/>
    </location>
</feature>
<feature type="transmembrane region" description="Helical" evidence="5">
    <location>
        <begin position="209"/>
        <end position="241"/>
    </location>
</feature>
<feature type="transmembrane region" description="Helical" evidence="5">
    <location>
        <begin position="73"/>
        <end position="92"/>
    </location>
</feature>
<evidence type="ECO:0000256" key="4">
    <source>
        <dbReference type="ARBA" id="ARBA00023136"/>
    </source>
</evidence>
<feature type="transmembrane region" description="Helical" evidence="5">
    <location>
        <begin position="366"/>
        <end position="384"/>
    </location>
</feature>
<keyword evidence="3 5" id="KW-1133">Transmembrane helix</keyword>
<comment type="caution">
    <text evidence="7">The sequence shown here is derived from an EMBL/GenBank/DDBJ whole genome shotgun (WGS) entry which is preliminary data.</text>
</comment>
<organism evidence="7 8">
    <name type="scientific">Candidatus Buchananbacteria bacterium CG10_big_fil_rev_8_21_14_0_10_33_19</name>
    <dbReference type="NCBI Taxonomy" id="1974525"/>
    <lineage>
        <taxon>Bacteria</taxon>
        <taxon>Candidatus Buchananiibacteriota</taxon>
    </lineage>
</organism>
<feature type="transmembrane region" description="Helical" evidence="5">
    <location>
        <begin position="390"/>
        <end position="407"/>
    </location>
</feature>
<protein>
    <recommendedName>
        <fullName evidence="6">O-antigen ligase-related domain-containing protein</fullName>
    </recommendedName>
</protein>
<dbReference type="InterPro" id="IPR007016">
    <property type="entry name" value="O-antigen_ligase-rel_domated"/>
</dbReference>
<evidence type="ECO:0000259" key="6">
    <source>
        <dbReference type="Pfam" id="PF04932"/>
    </source>
</evidence>